<dbReference type="EMBL" id="AP026867">
    <property type="protein sequence ID" value="BDS10431.1"/>
    <property type="molecule type" value="Genomic_DNA"/>
</dbReference>
<proteinExistence type="predicted"/>
<evidence type="ECO:0008006" key="4">
    <source>
        <dbReference type="Google" id="ProtNLM"/>
    </source>
</evidence>
<organism evidence="2 3">
    <name type="scientific">Aureispira anguillae</name>
    <dbReference type="NCBI Taxonomy" id="2864201"/>
    <lineage>
        <taxon>Bacteria</taxon>
        <taxon>Pseudomonadati</taxon>
        <taxon>Bacteroidota</taxon>
        <taxon>Saprospiria</taxon>
        <taxon>Saprospirales</taxon>
        <taxon>Saprospiraceae</taxon>
        <taxon>Aureispira</taxon>
    </lineage>
</organism>
<keyword evidence="3" id="KW-1185">Reference proteome</keyword>
<dbReference type="AlphaFoldDB" id="A0A916DPZ5"/>
<dbReference type="KEGG" id="aup:AsAng_0011390"/>
<accession>A0A916DPZ5</accession>
<protein>
    <recommendedName>
        <fullName evidence="4">HEAT repeat domain-containing protein</fullName>
    </recommendedName>
</protein>
<dbReference type="RefSeq" id="WP_264791742.1">
    <property type="nucleotide sequence ID" value="NZ_AP026867.1"/>
</dbReference>
<feature type="signal peptide" evidence="1">
    <location>
        <begin position="1"/>
        <end position="20"/>
    </location>
</feature>
<evidence type="ECO:0000313" key="2">
    <source>
        <dbReference type="EMBL" id="BDS10431.1"/>
    </source>
</evidence>
<dbReference type="Proteomes" id="UP001060919">
    <property type="component" value="Chromosome"/>
</dbReference>
<feature type="chain" id="PRO_5037644808" description="HEAT repeat domain-containing protein" evidence="1">
    <location>
        <begin position="21"/>
        <end position="175"/>
    </location>
</feature>
<gene>
    <name evidence="2" type="ORF">AsAng_0011390</name>
</gene>
<reference evidence="2" key="1">
    <citation type="submission" date="2022-09" db="EMBL/GenBank/DDBJ databases">
        <title>Aureispira anguillicida sp. nov., isolated from Leptocephalus of Japanese eel Anguilla japonica.</title>
        <authorList>
            <person name="Yuasa K."/>
            <person name="Mekata T."/>
            <person name="Ikunari K."/>
        </authorList>
    </citation>
    <scope>NUCLEOTIDE SEQUENCE</scope>
    <source>
        <strain evidence="2">EL160426</strain>
    </source>
</reference>
<name>A0A916DPZ5_9BACT</name>
<evidence type="ECO:0000256" key="1">
    <source>
        <dbReference type="SAM" id="SignalP"/>
    </source>
</evidence>
<evidence type="ECO:0000313" key="3">
    <source>
        <dbReference type="Proteomes" id="UP001060919"/>
    </source>
</evidence>
<keyword evidence="1" id="KW-0732">Signal</keyword>
<sequence>MKTIFNTLFIILLAFQIANAQDAPNIPTSYQLEKKEDYASYRAQVLETIIWLENTPISDQNSSIRRPAQKFVMTWLSGHPDLHPPLVQDIIQPLMEEDAKYAAILMGRFIFGEAKALMQTKEELSEVDLYLKGIEAMLNAYDTIHPKVKLRTMEKYKRMVKKGKLRAWLEGLVKG</sequence>